<protein>
    <submittedName>
        <fullName evidence="2">Uncharacterized protein</fullName>
    </submittedName>
</protein>
<keyword evidence="1" id="KW-0472">Membrane</keyword>
<evidence type="ECO:0000313" key="3">
    <source>
        <dbReference type="Proteomes" id="UP001084197"/>
    </source>
</evidence>
<evidence type="ECO:0000313" key="2">
    <source>
        <dbReference type="EMBL" id="MCZ0701995.1"/>
    </source>
</evidence>
<proteinExistence type="predicted"/>
<sequence>MKIDKRNRIFRLAISVLIGVIIAIALPLDLYIKILLIITTVIIFNKSLDKFVGET</sequence>
<feature type="transmembrane region" description="Helical" evidence="1">
    <location>
        <begin position="12"/>
        <end position="44"/>
    </location>
</feature>
<dbReference type="AlphaFoldDB" id="A0A9J6R9L7"/>
<reference evidence="2" key="1">
    <citation type="submission" date="2022-11" db="EMBL/GenBank/DDBJ databases">
        <title>WGS of Natronobacillus azotifigens 24KS-1, an anaerobic diazotrophic haloalkaliphile from soda-rich habitats.</title>
        <authorList>
            <person name="Sorokin D.Y."/>
            <person name="Merkel A.Y."/>
        </authorList>
    </citation>
    <scope>NUCLEOTIDE SEQUENCE</scope>
    <source>
        <strain evidence="2">24KS-1</strain>
    </source>
</reference>
<keyword evidence="1" id="KW-1133">Transmembrane helix</keyword>
<keyword evidence="3" id="KW-1185">Reference proteome</keyword>
<name>A0A9J6R9L7_9BACI</name>
<dbReference type="Proteomes" id="UP001084197">
    <property type="component" value="Unassembled WGS sequence"/>
</dbReference>
<accession>A0A9J6R9L7</accession>
<keyword evidence="1" id="KW-0812">Transmembrane</keyword>
<evidence type="ECO:0000256" key="1">
    <source>
        <dbReference type="SAM" id="Phobius"/>
    </source>
</evidence>
<dbReference type="EMBL" id="JAPRAT010000002">
    <property type="protein sequence ID" value="MCZ0701995.1"/>
    <property type="molecule type" value="Genomic_DNA"/>
</dbReference>
<comment type="caution">
    <text evidence="2">The sequence shown here is derived from an EMBL/GenBank/DDBJ whole genome shotgun (WGS) entry which is preliminary data.</text>
</comment>
<gene>
    <name evidence="2" type="ORF">OWO01_02070</name>
</gene>
<dbReference type="RefSeq" id="WP_268778762.1">
    <property type="nucleotide sequence ID" value="NZ_JAPRAT010000002.1"/>
</dbReference>
<organism evidence="2 3">
    <name type="scientific">Natronobacillus azotifigens</name>
    <dbReference type="NCBI Taxonomy" id="472978"/>
    <lineage>
        <taxon>Bacteria</taxon>
        <taxon>Bacillati</taxon>
        <taxon>Bacillota</taxon>
        <taxon>Bacilli</taxon>
        <taxon>Bacillales</taxon>
        <taxon>Bacillaceae</taxon>
        <taxon>Natronobacillus</taxon>
    </lineage>
</organism>